<evidence type="ECO:0000313" key="3">
    <source>
        <dbReference type="Proteomes" id="UP001385951"/>
    </source>
</evidence>
<evidence type="ECO:0000313" key="2">
    <source>
        <dbReference type="EMBL" id="KAK7692313.1"/>
    </source>
</evidence>
<feature type="domain" description="Microbial-type PARG catalytic" evidence="1">
    <location>
        <begin position="20"/>
        <end position="174"/>
    </location>
</feature>
<keyword evidence="3" id="KW-1185">Reference proteome</keyword>
<dbReference type="Proteomes" id="UP001385951">
    <property type="component" value="Unassembled WGS sequence"/>
</dbReference>
<reference evidence="2 3" key="1">
    <citation type="submission" date="2022-09" db="EMBL/GenBank/DDBJ databases">
        <authorList>
            <person name="Palmer J.M."/>
        </authorList>
    </citation>
    <scope>NUCLEOTIDE SEQUENCE [LARGE SCALE GENOMIC DNA]</scope>
    <source>
        <strain evidence="2 3">DSM 7382</strain>
    </source>
</reference>
<dbReference type="Pfam" id="PF10021">
    <property type="entry name" value="PARG_cat_microb"/>
    <property type="match status" value="1"/>
</dbReference>
<dbReference type="InterPro" id="IPR019261">
    <property type="entry name" value="PARG_cat_microbial"/>
</dbReference>
<dbReference type="AlphaFoldDB" id="A0AAW0GQ06"/>
<organism evidence="2 3">
    <name type="scientific">Cerrena zonata</name>
    <dbReference type="NCBI Taxonomy" id="2478898"/>
    <lineage>
        <taxon>Eukaryota</taxon>
        <taxon>Fungi</taxon>
        <taxon>Dikarya</taxon>
        <taxon>Basidiomycota</taxon>
        <taxon>Agaricomycotina</taxon>
        <taxon>Agaricomycetes</taxon>
        <taxon>Polyporales</taxon>
        <taxon>Cerrenaceae</taxon>
        <taxon>Cerrena</taxon>
    </lineage>
</organism>
<protein>
    <recommendedName>
        <fullName evidence="1">Microbial-type PARG catalytic domain-containing protein</fullName>
    </recommendedName>
</protein>
<dbReference type="Gene3D" id="3.40.220.10">
    <property type="entry name" value="Leucine Aminopeptidase, subunit E, domain 1"/>
    <property type="match status" value="1"/>
</dbReference>
<dbReference type="NCBIfam" id="TIGR02452">
    <property type="entry name" value="TIGR02452 family protein"/>
    <property type="match status" value="1"/>
</dbReference>
<dbReference type="InterPro" id="IPR012664">
    <property type="entry name" value="CHP02452"/>
</dbReference>
<dbReference type="EMBL" id="JASBNA010000004">
    <property type="protein sequence ID" value="KAK7692313.1"/>
    <property type="molecule type" value="Genomic_DNA"/>
</dbReference>
<dbReference type="InterPro" id="IPR043472">
    <property type="entry name" value="Macro_dom-like"/>
</dbReference>
<gene>
    <name evidence="2" type="ORF">QCA50_003938</name>
</gene>
<accession>A0AAW0GQ06</accession>
<dbReference type="PIRSF" id="PIRSF014899">
    <property type="entry name" value="UCP014899"/>
    <property type="match status" value="1"/>
</dbReference>
<comment type="caution">
    <text evidence="2">The sequence shown here is derived from an EMBL/GenBank/DDBJ whole genome shotgun (WGS) entry which is preliminary data.</text>
</comment>
<sequence>MATTKETQEDPRRKALRQIAEETLETIKAGSYLDCDLIAAVTTSKQNTRFYAPDSLFSTWASSKSDASSSKATQISLLEVSTLEGARLIANSYASSDSCPRIGVLNFASAKKPGGGFLSGAQAQEESIARSSTLYPTLMTRVAQSFYTLHNKDPKNGYYSHAMIYSPGVIVLRDDQGGWVEPLKIDVLTCAAVNAGVVRQGISIITKVEKEKKIRKTMKERMARILFLFEQQGIKNIVLGSFGTGVFRNDVEIVAKLWGELLLVDKARFKRSFEHIVFAVLGRDTFETFEQIFAQY</sequence>
<dbReference type="PANTHER" id="PTHR35596">
    <property type="entry name" value="DUF2263 DOMAIN-CONTAINING PROTEIN"/>
    <property type="match status" value="1"/>
</dbReference>
<dbReference type="PANTHER" id="PTHR35596:SF1">
    <property type="entry name" value="MICROBIAL-TYPE PARG CATALYTIC DOMAIN-CONTAINING PROTEIN"/>
    <property type="match status" value="1"/>
</dbReference>
<name>A0AAW0GQ06_9APHY</name>
<evidence type="ECO:0000259" key="1">
    <source>
        <dbReference type="Pfam" id="PF10021"/>
    </source>
</evidence>
<proteinExistence type="predicted"/>
<dbReference type="SUPFAM" id="SSF52949">
    <property type="entry name" value="Macro domain-like"/>
    <property type="match status" value="1"/>
</dbReference>